<feature type="domain" description="GS catalytic" evidence="5">
    <location>
        <begin position="125"/>
        <end position="460"/>
    </location>
</feature>
<dbReference type="EMBL" id="UINC01000267">
    <property type="protein sequence ID" value="SUZ52326.1"/>
    <property type="molecule type" value="Genomic_DNA"/>
</dbReference>
<dbReference type="PANTHER" id="PTHR43785">
    <property type="entry name" value="GAMMA-GLUTAMYLPUTRESCINE SYNTHETASE"/>
    <property type="match status" value="1"/>
</dbReference>
<keyword evidence="2" id="KW-0436">Ligase</keyword>
<dbReference type="SUPFAM" id="SSF55931">
    <property type="entry name" value="Glutamine synthetase/guanido kinase"/>
    <property type="match status" value="1"/>
</dbReference>
<sequence length="460" mass="51449">VTLPQDGFLTLKQLTALVKSDEIDTVLVGFPDLYGRLMGKRFDATFFLDTAKSKGTHCCDYLLTVDMEMTPIAGYELANWESGYGDFHMVPNLSSLRVASWLEKTALVICDLQNGETAAPIDESPRAILNRQVAAASKAGFDALGASELEYYMFEDSYREAHTQDYDGLQPTGWYLEDYDALQGTRVERFNQPARRHLARSGVPVETSKGEWGLGQHELNIRYANVLEMADRHIIFKQCLKEIADSLGMSVSFMAKYAKDQAGSSCHVHLSLRADGRTAFTGDQTLGPIRCSNIFKWFLGGWIAHVPDVMVFYAPNVNSYRRYQEKSWAPTRLAWSHDNRTAGFRVVGSGESLRIECRLPGADCNPYLVFAGALASGLDGVANKIEPPPHFSGDLYAATEQPSVPSSLEEATELFETSPFARSVFGDRVVQHYVHFFKTEASAYDVSVGNWERKRYFERI</sequence>
<gene>
    <name evidence="6" type="ORF">METZ01_LOCUS5180</name>
</gene>
<feature type="non-terminal residue" evidence="6">
    <location>
        <position position="1"/>
    </location>
</feature>
<organism evidence="6">
    <name type="scientific">marine metagenome</name>
    <dbReference type="NCBI Taxonomy" id="408172"/>
    <lineage>
        <taxon>unclassified sequences</taxon>
        <taxon>metagenomes</taxon>
        <taxon>ecological metagenomes</taxon>
    </lineage>
</organism>
<keyword evidence="3" id="KW-0547">Nucleotide-binding</keyword>
<proteinExistence type="inferred from homology"/>
<dbReference type="GO" id="GO:0006576">
    <property type="term" value="P:biogenic amine metabolic process"/>
    <property type="evidence" value="ECO:0007669"/>
    <property type="project" value="UniProtKB-ARBA"/>
</dbReference>
<dbReference type="PROSITE" id="PS51987">
    <property type="entry name" value="GS_CATALYTIC"/>
    <property type="match status" value="1"/>
</dbReference>
<evidence type="ECO:0000256" key="3">
    <source>
        <dbReference type="ARBA" id="ARBA00022741"/>
    </source>
</evidence>
<evidence type="ECO:0000256" key="4">
    <source>
        <dbReference type="ARBA" id="ARBA00022840"/>
    </source>
</evidence>
<dbReference type="AlphaFoldDB" id="A0A381NCN5"/>
<dbReference type="InterPro" id="IPR008146">
    <property type="entry name" value="Gln_synth_cat_dom"/>
</dbReference>
<dbReference type="InterPro" id="IPR014746">
    <property type="entry name" value="Gln_synth/guanido_kin_cat_dom"/>
</dbReference>
<name>A0A381NCN5_9ZZZZ</name>
<evidence type="ECO:0000256" key="2">
    <source>
        <dbReference type="ARBA" id="ARBA00022598"/>
    </source>
</evidence>
<dbReference type="GO" id="GO:0006542">
    <property type="term" value="P:glutamine biosynthetic process"/>
    <property type="evidence" value="ECO:0007669"/>
    <property type="project" value="InterPro"/>
</dbReference>
<dbReference type="InterPro" id="IPR036651">
    <property type="entry name" value="Gln_synt_N_sf"/>
</dbReference>
<dbReference type="GO" id="GO:0004356">
    <property type="term" value="F:glutamine synthetase activity"/>
    <property type="evidence" value="ECO:0007669"/>
    <property type="project" value="InterPro"/>
</dbReference>
<protein>
    <recommendedName>
        <fullName evidence="5">GS catalytic domain-containing protein</fullName>
    </recommendedName>
</protein>
<dbReference type="PANTHER" id="PTHR43785:SF12">
    <property type="entry name" value="TYPE-1 GLUTAMINE SYNTHETASE 2"/>
    <property type="match status" value="1"/>
</dbReference>
<dbReference type="Gene3D" id="3.10.20.70">
    <property type="entry name" value="Glutamine synthetase, N-terminal domain"/>
    <property type="match status" value="1"/>
</dbReference>
<dbReference type="GO" id="GO:0005524">
    <property type="term" value="F:ATP binding"/>
    <property type="evidence" value="ECO:0007669"/>
    <property type="project" value="UniProtKB-KW"/>
</dbReference>
<dbReference type="Pfam" id="PF00120">
    <property type="entry name" value="Gln-synt_C"/>
    <property type="match status" value="1"/>
</dbReference>
<evidence type="ECO:0000256" key="1">
    <source>
        <dbReference type="ARBA" id="ARBA00009897"/>
    </source>
</evidence>
<dbReference type="FunFam" id="3.30.590.10:FF:000005">
    <property type="entry name" value="Probable glutamine synthetase"/>
    <property type="match status" value="1"/>
</dbReference>
<evidence type="ECO:0000259" key="5">
    <source>
        <dbReference type="PROSITE" id="PS51987"/>
    </source>
</evidence>
<reference evidence="6" key="1">
    <citation type="submission" date="2018-05" db="EMBL/GenBank/DDBJ databases">
        <authorList>
            <person name="Lanie J.A."/>
            <person name="Ng W.-L."/>
            <person name="Kazmierczak K.M."/>
            <person name="Andrzejewski T.M."/>
            <person name="Davidsen T.M."/>
            <person name="Wayne K.J."/>
            <person name="Tettelin H."/>
            <person name="Glass J.I."/>
            <person name="Rusch D."/>
            <person name="Podicherti R."/>
            <person name="Tsui H.-C.T."/>
            <person name="Winkler M.E."/>
        </authorList>
    </citation>
    <scope>NUCLEOTIDE SEQUENCE</scope>
</reference>
<comment type="similarity">
    <text evidence="1">Belongs to the glutamine synthetase family.</text>
</comment>
<accession>A0A381NCN5</accession>
<dbReference type="Gene3D" id="3.30.590.10">
    <property type="entry name" value="Glutamine synthetase/guanido kinase, catalytic domain"/>
    <property type="match status" value="1"/>
</dbReference>
<keyword evidence="4" id="KW-0067">ATP-binding</keyword>
<evidence type="ECO:0000313" key="6">
    <source>
        <dbReference type="EMBL" id="SUZ52326.1"/>
    </source>
</evidence>
<dbReference type="SMART" id="SM01230">
    <property type="entry name" value="Gln-synt_C"/>
    <property type="match status" value="1"/>
</dbReference>
<dbReference type="SUPFAM" id="SSF54368">
    <property type="entry name" value="Glutamine synthetase, N-terminal domain"/>
    <property type="match status" value="1"/>
</dbReference>